<dbReference type="Proteomes" id="UP001461498">
    <property type="component" value="Unassembled WGS sequence"/>
</dbReference>
<reference evidence="1 2" key="1">
    <citation type="submission" date="2022-12" db="EMBL/GenBank/DDBJ databases">
        <title>Chromosome-level genome assembly of true bugs.</title>
        <authorList>
            <person name="Ma L."/>
            <person name="Li H."/>
        </authorList>
    </citation>
    <scope>NUCLEOTIDE SEQUENCE [LARGE SCALE GENOMIC DNA]</scope>
    <source>
        <strain evidence="1">Lab_2022b</strain>
    </source>
</reference>
<protein>
    <submittedName>
        <fullName evidence="1">Uncharacterized protein</fullName>
    </submittedName>
</protein>
<proteinExistence type="predicted"/>
<sequence>MIYKYIFILITVQSVISTDHHDHSPLLEAARLLFQGNVNNGKDSDIGSLAGSLIKGLDPSMVASMLEHVGAVGASSSSNEGGAGNDIEDNAGGGPLDLLATFVPLLLQQQGHKHYDDPALEDVQGHEQFDRITNLFPSIISQIWEMLKSSGAWGELWDKSGLGKTLSLFNGPEGRLRLEAAVRSLENHQFRKKWLRSMVAFVMEYVKQFADPAMQKRYTANTVSFVNSILISQGYKPHEIFNRGQPFDESLIRVIDLVSRRTFGISVDSAKYIRPVSKYFNELVGVGRGTSVSQLTARETEDKLADMLNQEVLEGILRVWQGHKYTLRHQKCDKYILCELNRPDTTQKYVMRPVVTKIASIVSAWFLSGHTGSSFLSLYDAIVEDYNCQNEFPVDCVGFHEEDLRITTEYAHNEL</sequence>
<accession>A0AAW1CRW0</accession>
<organism evidence="1 2">
    <name type="scientific">Rhynocoris fuscipes</name>
    <dbReference type="NCBI Taxonomy" id="488301"/>
    <lineage>
        <taxon>Eukaryota</taxon>
        <taxon>Metazoa</taxon>
        <taxon>Ecdysozoa</taxon>
        <taxon>Arthropoda</taxon>
        <taxon>Hexapoda</taxon>
        <taxon>Insecta</taxon>
        <taxon>Pterygota</taxon>
        <taxon>Neoptera</taxon>
        <taxon>Paraneoptera</taxon>
        <taxon>Hemiptera</taxon>
        <taxon>Heteroptera</taxon>
        <taxon>Panheteroptera</taxon>
        <taxon>Cimicomorpha</taxon>
        <taxon>Reduviidae</taxon>
        <taxon>Harpactorinae</taxon>
        <taxon>Harpactorini</taxon>
        <taxon>Rhynocoris</taxon>
    </lineage>
</organism>
<dbReference type="AlphaFoldDB" id="A0AAW1CRW0"/>
<dbReference type="EMBL" id="JAPXFL010000009">
    <property type="protein sequence ID" value="KAK9501226.1"/>
    <property type="molecule type" value="Genomic_DNA"/>
</dbReference>
<keyword evidence="2" id="KW-1185">Reference proteome</keyword>
<name>A0AAW1CRW0_9HEMI</name>
<comment type="caution">
    <text evidence="1">The sequence shown here is derived from an EMBL/GenBank/DDBJ whole genome shotgun (WGS) entry which is preliminary data.</text>
</comment>
<evidence type="ECO:0000313" key="1">
    <source>
        <dbReference type="EMBL" id="KAK9501226.1"/>
    </source>
</evidence>
<dbReference type="EMBL" id="JAPXFL010000009">
    <property type="protein sequence ID" value="KAK9501227.1"/>
    <property type="molecule type" value="Genomic_DNA"/>
</dbReference>
<evidence type="ECO:0000313" key="2">
    <source>
        <dbReference type="Proteomes" id="UP001461498"/>
    </source>
</evidence>
<gene>
    <name evidence="1" type="ORF">O3M35_011980</name>
</gene>